<dbReference type="HOGENOM" id="CLU_1825835_0_0_1"/>
<keyword evidence="1" id="KW-0812">Transmembrane</keyword>
<accession>A0A0C3DZR9</accession>
<dbReference type="InParanoid" id="A0A0C3DZR9"/>
<feature type="transmembrane region" description="Helical" evidence="1">
    <location>
        <begin position="69"/>
        <end position="91"/>
    </location>
</feature>
<keyword evidence="3" id="KW-1185">Reference proteome</keyword>
<feature type="transmembrane region" description="Helical" evidence="1">
    <location>
        <begin position="21"/>
        <end position="49"/>
    </location>
</feature>
<evidence type="ECO:0000256" key="1">
    <source>
        <dbReference type="SAM" id="Phobius"/>
    </source>
</evidence>
<dbReference type="Proteomes" id="UP000054321">
    <property type="component" value="Unassembled WGS sequence"/>
</dbReference>
<dbReference type="EMBL" id="KN832870">
    <property type="protein sequence ID" value="KIN07563.1"/>
    <property type="molecule type" value="Genomic_DNA"/>
</dbReference>
<proteinExistence type="predicted"/>
<dbReference type="OrthoDB" id="10328859at2759"/>
<organism evidence="2 3">
    <name type="scientific">Oidiodendron maius (strain Zn)</name>
    <dbReference type="NCBI Taxonomy" id="913774"/>
    <lineage>
        <taxon>Eukaryota</taxon>
        <taxon>Fungi</taxon>
        <taxon>Dikarya</taxon>
        <taxon>Ascomycota</taxon>
        <taxon>Pezizomycotina</taxon>
        <taxon>Leotiomycetes</taxon>
        <taxon>Leotiomycetes incertae sedis</taxon>
        <taxon>Myxotrichaceae</taxon>
        <taxon>Oidiodendron</taxon>
    </lineage>
</organism>
<protein>
    <submittedName>
        <fullName evidence="2">Uncharacterized protein</fullName>
    </submittedName>
</protein>
<dbReference type="AlphaFoldDB" id="A0A0C3DZR9"/>
<keyword evidence="1" id="KW-0472">Membrane</keyword>
<keyword evidence="1" id="KW-1133">Transmembrane helix</keyword>
<evidence type="ECO:0000313" key="2">
    <source>
        <dbReference type="EMBL" id="KIN07563.1"/>
    </source>
</evidence>
<sequence>MQLKLRLILENKAAADQSGKISEFTVSVSSCGYTVGIALADVGLLQVLYPPALAAAIFSMQQSAVPFELTPRAFGFALVALFIMVYAIRFVSRHLLQHFRVLQEISAVWFKNRNLNTKVHTTDIELGQIVADISTDRSVIA</sequence>
<gene>
    <name evidence="2" type="ORF">OIDMADRAFT_16210</name>
</gene>
<reference evidence="3" key="2">
    <citation type="submission" date="2015-01" db="EMBL/GenBank/DDBJ databases">
        <title>Evolutionary Origins and Diversification of the Mycorrhizal Mutualists.</title>
        <authorList>
            <consortium name="DOE Joint Genome Institute"/>
            <consortium name="Mycorrhizal Genomics Consortium"/>
            <person name="Kohler A."/>
            <person name="Kuo A."/>
            <person name="Nagy L.G."/>
            <person name="Floudas D."/>
            <person name="Copeland A."/>
            <person name="Barry K.W."/>
            <person name="Cichocki N."/>
            <person name="Veneault-Fourrey C."/>
            <person name="LaButti K."/>
            <person name="Lindquist E.A."/>
            <person name="Lipzen A."/>
            <person name="Lundell T."/>
            <person name="Morin E."/>
            <person name="Murat C."/>
            <person name="Riley R."/>
            <person name="Ohm R."/>
            <person name="Sun H."/>
            <person name="Tunlid A."/>
            <person name="Henrissat B."/>
            <person name="Grigoriev I.V."/>
            <person name="Hibbett D.S."/>
            <person name="Martin F."/>
        </authorList>
    </citation>
    <scope>NUCLEOTIDE SEQUENCE [LARGE SCALE GENOMIC DNA]</scope>
    <source>
        <strain evidence="3">Zn</strain>
    </source>
</reference>
<evidence type="ECO:0000313" key="3">
    <source>
        <dbReference type="Proteomes" id="UP000054321"/>
    </source>
</evidence>
<reference evidence="2 3" key="1">
    <citation type="submission" date="2014-04" db="EMBL/GenBank/DDBJ databases">
        <authorList>
            <consortium name="DOE Joint Genome Institute"/>
            <person name="Kuo A."/>
            <person name="Martino E."/>
            <person name="Perotto S."/>
            <person name="Kohler A."/>
            <person name="Nagy L.G."/>
            <person name="Floudas D."/>
            <person name="Copeland A."/>
            <person name="Barry K.W."/>
            <person name="Cichocki N."/>
            <person name="Veneault-Fourrey C."/>
            <person name="LaButti K."/>
            <person name="Lindquist E.A."/>
            <person name="Lipzen A."/>
            <person name="Lundell T."/>
            <person name="Morin E."/>
            <person name="Murat C."/>
            <person name="Sun H."/>
            <person name="Tunlid A."/>
            <person name="Henrissat B."/>
            <person name="Grigoriev I.V."/>
            <person name="Hibbett D.S."/>
            <person name="Martin F."/>
            <person name="Nordberg H.P."/>
            <person name="Cantor M.N."/>
            <person name="Hua S.X."/>
        </authorList>
    </citation>
    <scope>NUCLEOTIDE SEQUENCE [LARGE SCALE GENOMIC DNA]</scope>
    <source>
        <strain evidence="2 3">Zn</strain>
    </source>
</reference>
<name>A0A0C3DZR9_OIDMZ</name>